<feature type="compositionally biased region" description="Basic and acidic residues" evidence="4">
    <location>
        <begin position="409"/>
        <end position="432"/>
    </location>
</feature>
<accession>A0ABM0M5D3</accession>
<name>A0ABM0M5D3_SACKO</name>
<dbReference type="PANTHER" id="PTHR11142">
    <property type="entry name" value="PSEUDOURIDYLATE SYNTHASE"/>
    <property type="match status" value="1"/>
</dbReference>
<comment type="similarity">
    <text evidence="1">Belongs to the tRNA pseudouridine synthase TruA family.</text>
</comment>
<dbReference type="SUPFAM" id="SSF55120">
    <property type="entry name" value="Pseudouridine synthase"/>
    <property type="match status" value="1"/>
</dbReference>
<organism evidence="6 7">
    <name type="scientific">Saccoglossus kowalevskii</name>
    <name type="common">Acorn worm</name>
    <dbReference type="NCBI Taxonomy" id="10224"/>
    <lineage>
        <taxon>Eukaryota</taxon>
        <taxon>Metazoa</taxon>
        <taxon>Hemichordata</taxon>
        <taxon>Enteropneusta</taxon>
        <taxon>Harrimaniidae</taxon>
        <taxon>Saccoglossus</taxon>
    </lineage>
</organism>
<dbReference type="InterPro" id="IPR041708">
    <property type="entry name" value="PUS1/PUS2-like"/>
</dbReference>
<sequence length="485" mass="54410">MAESGSIPVVGEKRPVAEDNESDVVIKKQRTEKSVSDTAPKETVQNAEQNKRKAKRKVVLLLSYSGKGYMGMQRNKGVETIEGDLIKAIVTAGAVPQSHADIPQKMQFQRCARTDKGVSAVRQVVSLKMMLVDNAVEQINNSLPPSIRVITYKRTTGGFNAKNTCSHRTYSYLMPTFALSSNCNENYRVTDEVHQKAQDLLNCYKGTHNFHNFTSGKAFTEQSAMRFMRELNVSQAFVRCGLEFVVITIIGQSFMIHQIRKMIGLVIAIIRGVAPKSTLDKCWEAGKMDIPKAPSLGLMLENVHFDGYNKRYGNDGIHEALTWEQYEETIGKFKEEHIYPSIIETEIKEKSMMKWLTSLPLHTYDTRDKDSYRAAHLNINTHQQSEKTAEMGEKEEVYLQKETSPSIHAKNEESVSVEENKVKNEGNSDKVHVNQKTDCTSSDENTNLQDKDGSNSEHSVVCTENNKSTDNTVLTEAGTAEGIPQ</sequence>
<feature type="compositionally biased region" description="Polar residues" evidence="4">
    <location>
        <begin position="456"/>
        <end position="474"/>
    </location>
</feature>
<dbReference type="CDD" id="cd02568">
    <property type="entry name" value="PseudoU_synth_PUS1_PUS2"/>
    <property type="match status" value="1"/>
</dbReference>
<feature type="compositionally biased region" description="Basic and acidic residues" evidence="4">
    <location>
        <begin position="384"/>
        <end position="399"/>
    </location>
</feature>
<dbReference type="PANTHER" id="PTHR11142:SF4">
    <property type="entry name" value="PSEUDOURIDYLATE SYNTHASE 1 HOMOLOG"/>
    <property type="match status" value="1"/>
</dbReference>
<feature type="compositionally biased region" description="Polar residues" evidence="4">
    <location>
        <begin position="434"/>
        <end position="448"/>
    </location>
</feature>
<gene>
    <name evidence="7" type="primary">LOC100375617</name>
</gene>
<evidence type="ECO:0000256" key="3">
    <source>
        <dbReference type="ARBA" id="ARBA00023235"/>
    </source>
</evidence>
<dbReference type="Gene3D" id="3.30.70.660">
    <property type="entry name" value="Pseudouridine synthase I, catalytic domain, C-terminal subdomain"/>
    <property type="match status" value="1"/>
</dbReference>
<keyword evidence="6" id="KW-1185">Reference proteome</keyword>
<protein>
    <submittedName>
        <fullName evidence="7">tRNA pseudouridine synthase A, mitochondrial-like</fullName>
    </submittedName>
</protein>
<proteinExistence type="inferred from homology"/>
<dbReference type="NCBIfam" id="TIGR00071">
    <property type="entry name" value="hisT_truA"/>
    <property type="match status" value="1"/>
</dbReference>
<evidence type="ECO:0000313" key="7">
    <source>
        <dbReference type="RefSeq" id="XP_006815224.1"/>
    </source>
</evidence>
<keyword evidence="2" id="KW-0819">tRNA processing</keyword>
<dbReference type="Pfam" id="PF01416">
    <property type="entry name" value="PseudoU_synth_1"/>
    <property type="match status" value="1"/>
</dbReference>
<dbReference type="InterPro" id="IPR020097">
    <property type="entry name" value="PsdUridine_synth_TruA_a/b_dom"/>
</dbReference>
<dbReference type="InterPro" id="IPR020103">
    <property type="entry name" value="PsdUridine_synth_cat_dom_sf"/>
</dbReference>
<dbReference type="Proteomes" id="UP000694865">
    <property type="component" value="Unplaced"/>
</dbReference>
<feature type="domain" description="Pseudouridine synthase I TruA alpha/beta" evidence="5">
    <location>
        <begin position="204"/>
        <end position="306"/>
    </location>
</feature>
<keyword evidence="3" id="KW-0413">Isomerase</keyword>
<dbReference type="InterPro" id="IPR020094">
    <property type="entry name" value="TruA/RsuA/RluB/E/F_N"/>
</dbReference>
<evidence type="ECO:0000313" key="6">
    <source>
        <dbReference type="Proteomes" id="UP000694865"/>
    </source>
</evidence>
<dbReference type="InterPro" id="IPR020095">
    <property type="entry name" value="PsdUridine_synth_TruA_C"/>
</dbReference>
<feature type="region of interest" description="Disordered" evidence="4">
    <location>
        <begin position="1"/>
        <end position="51"/>
    </location>
</feature>
<dbReference type="InterPro" id="IPR001406">
    <property type="entry name" value="PsdUridine_synth_TruA"/>
</dbReference>
<feature type="region of interest" description="Disordered" evidence="4">
    <location>
        <begin position="381"/>
        <end position="485"/>
    </location>
</feature>
<dbReference type="RefSeq" id="XP_006815224.1">
    <property type="nucleotide sequence ID" value="XM_006815161.1"/>
</dbReference>
<reference evidence="7" key="1">
    <citation type="submission" date="2025-08" db="UniProtKB">
        <authorList>
            <consortium name="RefSeq"/>
        </authorList>
    </citation>
    <scope>IDENTIFICATION</scope>
    <source>
        <tissue evidence="7">Testes</tissue>
    </source>
</reference>
<evidence type="ECO:0000259" key="5">
    <source>
        <dbReference type="Pfam" id="PF01416"/>
    </source>
</evidence>
<dbReference type="Gene3D" id="3.30.70.580">
    <property type="entry name" value="Pseudouridine synthase I, catalytic domain, N-terminal subdomain"/>
    <property type="match status" value="1"/>
</dbReference>
<feature type="compositionally biased region" description="Basic and acidic residues" evidence="4">
    <location>
        <begin position="24"/>
        <end position="35"/>
    </location>
</feature>
<evidence type="ECO:0000256" key="2">
    <source>
        <dbReference type="ARBA" id="ARBA00022694"/>
    </source>
</evidence>
<evidence type="ECO:0000256" key="1">
    <source>
        <dbReference type="ARBA" id="ARBA00009375"/>
    </source>
</evidence>
<evidence type="ECO:0000256" key="4">
    <source>
        <dbReference type="SAM" id="MobiDB-lite"/>
    </source>
</evidence>
<dbReference type="GeneID" id="100375617"/>